<evidence type="ECO:0000313" key="2">
    <source>
        <dbReference type="Proteomes" id="UP000003490"/>
    </source>
</evidence>
<evidence type="ECO:0000313" key="1">
    <source>
        <dbReference type="EMBL" id="EDO60901.1"/>
    </source>
</evidence>
<gene>
    <name evidence="1" type="ORF">CLOLEP_02513</name>
</gene>
<reference evidence="1 2" key="1">
    <citation type="submission" date="2007-08" db="EMBL/GenBank/DDBJ databases">
        <title>Draft genome sequence of Clostridium leptum (DSM 753).</title>
        <authorList>
            <person name="Sudarsanam P."/>
            <person name="Ley R."/>
            <person name="Guruge J."/>
            <person name="Turnbaugh P.J."/>
            <person name="Mahowald M."/>
            <person name="Liep D."/>
            <person name="Gordon J."/>
        </authorList>
    </citation>
    <scope>NUCLEOTIDE SEQUENCE [LARGE SCALE GENOMIC DNA]</scope>
    <source>
        <strain evidence="1 2">DSM 753</strain>
    </source>
</reference>
<protein>
    <submittedName>
        <fullName evidence="1">Uncharacterized protein</fullName>
    </submittedName>
</protein>
<proteinExistence type="predicted"/>
<sequence length="102" mass="12532">MISRPFFLPRRRKGREKFILSIAYRRKKIKNSNLGKSPEGPQKVLLFSYPVIIDFWPDFHYYSVRNDKKDQHFLQFILSLWKIWLRFHQLLIRILSIKIINK</sequence>
<name>A7VVA0_9FIRM</name>
<accession>A7VVA0</accession>
<organism evidence="1 2">
    <name type="scientific">[Clostridium] leptum DSM 753</name>
    <dbReference type="NCBI Taxonomy" id="428125"/>
    <lineage>
        <taxon>Bacteria</taxon>
        <taxon>Bacillati</taxon>
        <taxon>Bacillota</taxon>
        <taxon>Clostridia</taxon>
        <taxon>Eubacteriales</taxon>
        <taxon>Oscillospiraceae</taxon>
        <taxon>Oscillospiraceae incertae sedis</taxon>
    </lineage>
</organism>
<dbReference type="AlphaFoldDB" id="A7VVA0"/>
<reference evidence="1 2" key="2">
    <citation type="submission" date="2007-08" db="EMBL/GenBank/DDBJ databases">
        <authorList>
            <person name="Fulton L."/>
            <person name="Clifton S."/>
            <person name="Fulton B."/>
            <person name="Xu J."/>
            <person name="Minx P."/>
            <person name="Pepin K.H."/>
            <person name="Johnson M."/>
            <person name="Thiruvilangam P."/>
            <person name="Bhonagiri V."/>
            <person name="Nash W.E."/>
            <person name="Wang C."/>
            <person name="Mardis E.R."/>
            <person name="Wilson R.K."/>
        </authorList>
    </citation>
    <scope>NUCLEOTIDE SEQUENCE [LARGE SCALE GENOMIC DNA]</scope>
    <source>
        <strain evidence="1 2">DSM 753</strain>
    </source>
</reference>
<comment type="caution">
    <text evidence="1">The sequence shown here is derived from an EMBL/GenBank/DDBJ whole genome shotgun (WGS) entry which is preliminary data.</text>
</comment>
<dbReference type="HOGENOM" id="CLU_2272485_0_0_9"/>
<dbReference type="EMBL" id="ABCB02000019">
    <property type="protein sequence ID" value="EDO60901.1"/>
    <property type="molecule type" value="Genomic_DNA"/>
</dbReference>
<dbReference type="Proteomes" id="UP000003490">
    <property type="component" value="Unassembled WGS sequence"/>
</dbReference>